<comment type="caution">
    <text evidence="1">The sequence shown here is derived from an EMBL/GenBank/DDBJ whole genome shotgun (WGS) entry which is preliminary data.</text>
</comment>
<dbReference type="Proteomes" id="UP000829398">
    <property type="component" value="Chromosome 2"/>
</dbReference>
<organism evidence="1 2">
    <name type="scientific">Citrus sinensis</name>
    <name type="common">Sweet orange</name>
    <name type="synonym">Citrus aurantium var. sinensis</name>
    <dbReference type="NCBI Taxonomy" id="2711"/>
    <lineage>
        <taxon>Eukaryota</taxon>
        <taxon>Viridiplantae</taxon>
        <taxon>Streptophyta</taxon>
        <taxon>Embryophyta</taxon>
        <taxon>Tracheophyta</taxon>
        <taxon>Spermatophyta</taxon>
        <taxon>Magnoliopsida</taxon>
        <taxon>eudicotyledons</taxon>
        <taxon>Gunneridae</taxon>
        <taxon>Pentapetalae</taxon>
        <taxon>rosids</taxon>
        <taxon>malvids</taxon>
        <taxon>Sapindales</taxon>
        <taxon>Rutaceae</taxon>
        <taxon>Aurantioideae</taxon>
        <taxon>Citrus</taxon>
    </lineage>
</organism>
<evidence type="ECO:0000313" key="1">
    <source>
        <dbReference type="EMBL" id="KAH9793282.1"/>
    </source>
</evidence>
<reference evidence="2" key="1">
    <citation type="journal article" date="2023" name="Hortic. Res.">
        <title>A chromosome-level phased genome enabling allele-level studies in sweet orange: a case study on citrus Huanglongbing tolerance.</title>
        <authorList>
            <person name="Wu B."/>
            <person name="Yu Q."/>
            <person name="Deng Z."/>
            <person name="Duan Y."/>
            <person name="Luo F."/>
            <person name="Gmitter F. Jr."/>
        </authorList>
    </citation>
    <scope>NUCLEOTIDE SEQUENCE [LARGE SCALE GENOMIC DNA]</scope>
    <source>
        <strain evidence="2">cv. Valencia</strain>
    </source>
</reference>
<proteinExistence type="predicted"/>
<sequence>MNLHTQLTTNDDNEPTTLTQALKDHKWCRAMSEEDDALVKNGTCVLVPPDRNQNLVGCKWIFRTKRKSDGFVDMFKARLVAKGFHQRPGIDYKDTFSPIVKPTTVRIVLSIAVSRGWSLRKLDVNNAFLQGHLSENVYMSQPPGFVDKDNPSYVCKLNKAIYGLKQAPCTWYYELRTFLLQFGFQNSHADTSLFVFHDDLLTQTKMQDAKPVLTLIPTSPTLMLTSGSPLSNPTEYRHVVGSLQYLLITRPDIAFVVNKLSQYMHCPTTEHWSFVKRLLSYLVGTVDDGLQLYNDSTLSLHAFSDTSLSLQAFSDADWARDKDIFCSTSAYVEYLGKTPISWSSKKQQTVARSSTEAEYCSVANTAAELNFICYLLTDLGISLPNCPVIYCDNIGATQLCSNLIFHSRMKHVTIDFHFIRDQVQHGTFREAHVSSDDQLADTLTKPLPRQCFLRLKHKIGLLSRAPS</sequence>
<name>A0ACB8N5Z1_CITSI</name>
<accession>A0ACB8N5Z1</accession>
<dbReference type="EMBL" id="CM039171">
    <property type="protein sequence ID" value="KAH9793282.1"/>
    <property type="molecule type" value="Genomic_DNA"/>
</dbReference>
<evidence type="ECO:0000313" key="2">
    <source>
        <dbReference type="Proteomes" id="UP000829398"/>
    </source>
</evidence>
<gene>
    <name evidence="1" type="ORF">KPL71_004472</name>
</gene>
<keyword evidence="2" id="KW-1185">Reference proteome</keyword>
<protein>
    <submittedName>
        <fullName evidence="1">Retrovirus-related pol polyprotein from transposon RE2</fullName>
    </submittedName>
</protein>